<feature type="compositionally biased region" description="Pro residues" evidence="1">
    <location>
        <begin position="34"/>
        <end position="48"/>
    </location>
</feature>
<dbReference type="AlphaFoldDB" id="A0A2S2CU52"/>
<keyword evidence="3" id="KW-1185">Reference proteome</keyword>
<proteinExistence type="predicted"/>
<organism evidence="2 3">
    <name type="scientific">Azospirillum thermophilum</name>
    <dbReference type="NCBI Taxonomy" id="2202148"/>
    <lineage>
        <taxon>Bacteria</taxon>
        <taxon>Pseudomonadati</taxon>
        <taxon>Pseudomonadota</taxon>
        <taxon>Alphaproteobacteria</taxon>
        <taxon>Rhodospirillales</taxon>
        <taxon>Azospirillaceae</taxon>
        <taxon>Azospirillum</taxon>
    </lineage>
</organism>
<dbReference type="Proteomes" id="UP000245629">
    <property type="component" value="Chromosome 2"/>
</dbReference>
<feature type="region of interest" description="Disordered" evidence="1">
    <location>
        <begin position="1"/>
        <end position="63"/>
    </location>
</feature>
<reference evidence="3" key="1">
    <citation type="submission" date="2018-05" db="EMBL/GenBank/DDBJ databases">
        <title>Azospirillum thermophila sp. nov., a novel isolated from hot spring.</title>
        <authorList>
            <person name="Zhao Z."/>
        </authorList>
    </citation>
    <scope>NUCLEOTIDE SEQUENCE [LARGE SCALE GENOMIC DNA]</scope>
    <source>
        <strain evidence="3">CFH 70021</strain>
    </source>
</reference>
<evidence type="ECO:0000313" key="2">
    <source>
        <dbReference type="EMBL" id="AWK88053.1"/>
    </source>
</evidence>
<accession>A0A2S2CU52</accession>
<gene>
    <name evidence="2" type="ORF">DEW08_16405</name>
</gene>
<protein>
    <submittedName>
        <fullName evidence="2">Uncharacterized protein</fullName>
    </submittedName>
</protein>
<sequence>MSRPQPLRAAPPRPQPGSGEDVPVDLPGGDNPDLPDPGGPGTDIPPVPGGDLPPSQPTDPDFR</sequence>
<evidence type="ECO:0000256" key="1">
    <source>
        <dbReference type="SAM" id="MobiDB-lite"/>
    </source>
</evidence>
<evidence type="ECO:0000313" key="3">
    <source>
        <dbReference type="Proteomes" id="UP000245629"/>
    </source>
</evidence>
<name>A0A2S2CU52_9PROT</name>
<dbReference type="KEGG" id="azz:DEW08_16405"/>
<dbReference type="EMBL" id="CP029353">
    <property type="protein sequence ID" value="AWK88053.1"/>
    <property type="molecule type" value="Genomic_DNA"/>
</dbReference>